<accession>A0AAQ4FJ74</accession>
<keyword evidence="2" id="KW-1185">Reference proteome</keyword>
<gene>
    <name evidence="1" type="ORF">V5799_023121</name>
</gene>
<protein>
    <submittedName>
        <fullName evidence="1">Uncharacterized protein</fullName>
    </submittedName>
</protein>
<name>A0AAQ4FJ74_AMBAM</name>
<evidence type="ECO:0000313" key="2">
    <source>
        <dbReference type="Proteomes" id="UP001321473"/>
    </source>
</evidence>
<dbReference type="Proteomes" id="UP001321473">
    <property type="component" value="Unassembled WGS sequence"/>
</dbReference>
<sequence length="70" mass="7923">MAPRLSKLLFQTKKKRRKVKENRAGVDLHRLVLLNTVLRTIRVLKAESMSQDTAVQGLEANNVNPERNAG</sequence>
<evidence type="ECO:0000313" key="1">
    <source>
        <dbReference type="EMBL" id="KAK8787106.1"/>
    </source>
</evidence>
<proteinExistence type="predicted"/>
<dbReference type="AlphaFoldDB" id="A0AAQ4FJ74"/>
<dbReference type="EMBL" id="JARKHS020002101">
    <property type="protein sequence ID" value="KAK8787106.1"/>
    <property type="molecule type" value="Genomic_DNA"/>
</dbReference>
<organism evidence="1 2">
    <name type="scientific">Amblyomma americanum</name>
    <name type="common">Lone star tick</name>
    <dbReference type="NCBI Taxonomy" id="6943"/>
    <lineage>
        <taxon>Eukaryota</taxon>
        <taxon>Metazoa</taxon>
        <taxon>Ecdysozoa</taxon>
        <taxon>Arthropoda</taxon>
        <taxon>Chelicerata</taxon>
        <taxon>Arachnida</taxon>
        <taxon>Acari</taxon>
        <taxon>Parasitiformes</taxon>
        <taxon>Ixodida</taxon>
        <taxon>Ixodoidea</taxon>
        <taxon>Ixodidae</taxon>
        <taxon>Amblyomminae</taxon>
        <taxon>Amblyomma</taxon>
    </lineage>
</organism>
<comment type="caution">
    <text evidence="1">The sequence shown here is derived from an EMBL/GenBank/DDBJ whole genome shotgun (WGS) entry which is preliminary data.</text>
</comment>
<reference evidence="1 2" key="1">
    <citation type="journal article" date="2023" name="Arcadia Sci">
        <title>De novo assembly of a long-read Amblyomma americanum tick genome.</title>
        <authorList>
            <person name="Chou S."/>
            <person name="Poskanzer K.E."/>
            <person name="Rollins M."/>
            <person name="Thuy-Boun P.S."/>
        </authorList>
    </citation>
    <scope>NUCLEOTIDE SEQUENCE [LARGE SCALE GENOMIC DNA]</scope>
    <source>
        <strain evidence="1">F_SG_1</strain>
        <tissue evidence="1">Salivary glands</tissue>
    </source>
</reference>